<dbReference type="STRING" id="559304.G8Y9E0"/>
<dbReference type="FunCoup" id="G8Y9E0">
    <property type="interactions" value="742"/>
</dbReference>
<gene>
    <name evidence="6" type="primary">Piso0_004656</name>
    <name evidence="6" type="ORF">GNLVRS01_PISO0K21680g</name>
    <name evidence="7" type="ORF">GNLVRS01_PISO0L21681g</name>
</gene>
<keyword evidence="4" id="KW-0807">Transducer</keyword>
<dbReference type="Pfam" id="PF00400">
    <property type="entry name" value="WD40"/>
    <property type="match status" value="1"/>
</dbReference>
<dbReference type="InterPro" id="IPR019775">
    <property type="entry name" value="WD40_repeat_CS"/>
</dbReference>
<dbReference type="Proteomes" id="UP000005222">
    <property type="component" value="Chromosome L"/>
</dbReference>
<keyword evidence="2 5" id="KW-0853">WD repeat</keyword>
<evidence type="ECO:0000256" key="4">
    <source>
        <dbReference type="ARBA" id="ARBA00023224"/>
    </source>
</evidence>
<dbReference type="PRINTS" id="PR00320">
    <property type="entry name" value="GPROTEINBRPT"/>
</dbReference>
<dbReference type="Gene3D" id="2.130.10.10">
    <property type="entry name" value="YVTN repeat-like/Quinoprotein amine dehydrogenase"/>
    <property type="match status" value="1"/>
</dbReference>
<evidence type="ECO:0000313" key="7">
    <source>
        <dbReference type="EMBL" id="CCE85085.1"/>
    </source>
</evidence>
<reference evidence="6" key="1">
    <citation type="submission" date="2011-10" db="EMBL/GenBank/DDBJ databases">
        <authorList>
            <person name="Genoscope - CEA"/>
        </authorList>
    </citation>
    <scope>NUCLEOTIDE SEQUENCE</scope>
</reference>
<dbReference type="EMBL" id="FO082048">
    <property type="protein sequence ID" value="CCE85085.1"/>
    <property type="molecule type" value="Genomic_DNA"/>
</dbReference>
<evidence type="ECO:0000256" key="2">
    <source>
        <dbReference type="ARBA" id="ARBA00022574"/>
    </source>
</evidence>
<dbReference type="PRINTS" id="PR00319">
    <property type="entry name" value="GPROTEINB"/>
</dbReference>
<dbReference type="InterPro" id="IPR036322">
    <property type="entry name" value="WD40_repeat_dom_sf"/>
</dbReference>
<feature type="repeat" description="WD" evidence="5">
    <location>
        <begin position="249"/>
        <end position="290"/>
    </location>
</feature>
<dbReference type="GO" id="GO:0007165">
    <property type="term" value="P:signal transduction"/>
    <property type="evidence" value="ECO:0007669"/>
    <property type="project" value="UniProtKB-KW"/>
</dbReference>
<dbReference type="Proteomes" id="UP000005222">
    <property type="component" value="Chromosome K"/>
</dbReference>
<dbReference type="HOGENOM" id="CLU_000288_57_34_1"/>
<dbReference type="PROSITE" id="PS50082">
    <property type="entry name" value="WD_REPEATS_2"/>
    <property type="match status" value="4"/>
</dbReference>
<dbReference type="PIRSF" id="PIRSF002394">
    <property type="entry name" value="GN-bd_beta"/>
    <property type="match status" value="1"/>
</dbReference>
<dbReference type="PROSITE" id="PS00678">
    <property type="entry name" value="WD_REPEATS_1"/>
    <property type="match status" value="2"/>
</dbReference>
<name>G8Y9E0_PICSO</name>
<dbReference type="OrthoDB" id="10255630at2759"/>
<dbReference type="AlphaFoldDB" id="G8Y9E0"/>
<evidence type="ECO:0000256" key="3">
    <source>
        <dbReference type="ARBA" id="ARBA00022737"/>
    </source>
</evidence>
<dbReference type="EMBL" id="FO082049">
    <property type="protein sequence ID" value="CCE84054.1"/>
    <property type="molecule type" value="Genomic_DNA"/>
</dbReference>
<dbReference type="CDD" id="cd00200">
    <property type="entry name" value="WD40"/>
    <property type="match status" value="1"/>
</dbReference>
<dbReference type="InterPro" id="IPR015943">
    <property type="entry name" value="WD40/YVTN_repeat-like_dom_sf"/>
</dbReference>
<evidence type="ECO:0000313" key="8">
    <source>
        <dbReference type="Proteomes" id="UP000005222"/>
    </source>
</evidence>
<dbReference type="eggNOG" id="KOG0286">
    <property type="taxonomic scope" value="Eukaryota"/>
</dbReference>
<accession>G8Y9E0</accession>
<dbReference type="InterPro" id="IPR001680">
    <property type="entry name" value="WD40_rpt"/>
</dbReference>
<comment type="similarity">
    <text evidence="1">Belongs to the WD repeat G protein beta family.</text>
</comment>
<dbReference type="PROSITE" id="PS50294">
    <property type="entry name" value="WD_REPEATS_REGION"/>
    <property type="match status" value="2"/>
</dbReference>
<keyword evidence="8" id="KW-1185">Reference proteome</keyword>
<keyword evidence="3" id="KW-0677">Repeat</keyword>
<proteinExistence type="inferred from homology"/>
<dbReference type="SUPFAM" id="SSF50978">
    <property type="entry name" value="WD40 repeat-like"/>
    <property type="match status" value="1"/>
</dbReference>
<feature type="repeat" description="WD" evidence="5">
    <location>
        <begin position="160"/>
        <end position="200"/>
    </location>
</feature>
<evidence type="ECO:0000256" key="1">
    <source>
        <dbReference type="ARBA" id="ARBA00009768"/>
    </source>
</evidence>
<dbReference type="PANTHER" id="PTHR19850">
    <property type="entry name" value="GUANINE NUCLEOTIDE-BINDING PROTEIN BETA G PROTEIN BETA"/>
    <property type="match status" value="1"/>
</dbReference>
<dbReference type="Pfam" id="PF25391">
    <property type="entry name" value="WD40_Gbeta"/>
    <property type="match status" value="1"/>
</dbReference>
<dbReference type="SMART" id="SM00320">
    <property type="entry name" value="WD40"/>
    <property type="match status" value="7"/>
</dbReference>
<organism evidence="6 8">
    <name type="scientific">Pichia sorbitophila (strain ATCC MYA-4447 / BCRC 22081 / CBS 7064 / NBRC 10061 / NRRL Y-12695)</name>
    <name type="common">Hybrid yeast</name>
    <dbReference type="NCBI Taxonomy" id="559304"/>
    <lineage>
        <taxon>Eukaryota</taxon>
        <taxon>Fungi</taxon>
        <taxon>Dikarya</taxon>
        <taxon>Ascomycota</taxon>
        <taxon>Saccharomycotina</taxon>
        <taxon>Pichiomycetes</taxon>
        <taxon>Debaryomycetaceae</taxon>
        <taxon>Millerozyma</taxon>
    </lineage>
</organism>
<feature type="repeat" description="WD" evidence="5">
    <location>
        <begin position="371"/>
        <end position="404"/>
    </location>
</feature>
<dbReference type="InParanoid" id="G8Y9E0"/>
<evidence type="ECO:0000256" key="5">
    <source>
        <dbReference type="PROSITE-ProRule" id="PRU00221"/>
    </source>
</evidence>
<dbReference type="InterPro" id="IPR001632">
    <property type="entry name" value="WD40_G-protein_beta-like"/>
</dbReference>
<sequence length="404" mass="44213">MSGSVLKAGDLQQSILQAKQEAKALFGEVEDIHLRIRDTTLVKAASSIRPLNAGSISLKLYHTLRGHQNKVAQVRWSSNSSQVLSASQDGYLILWDIVTGFKKKAIFLENQWVLTCAIAPNCENVVSGGLDNTLTVYNVSSKQPGLSEYEQFYSSVSAVFKGHRAYISDCDFTSNHHLVTSSGDMTCAMWDMAKGSKVRDFVEHLGDVLCLSKFNHISSQSDRPLFVSGSADGYAKVWDPRCQYSVQSFSISNSDVNCIKTFPENHSFVTGSDDGIIRLFDMRSDCELSSYSLASTLTSHDNQGFRSNGNISPTSVDRSSKAESIDSNYNIPGIVSLDLSKSGRLIYGCYADYGCIIWDTLKGQVVGKLGFAGHSNKVNQVRVSPDGIALCTASWDQTIKVWAA</sequence>
<feature type="repeat" description="WD" evidence="5">
    <location>
        <begin position="64"/>
        <end position="105"/>
    </location>
</feature>
<reference evidence="8" key="2">
    <citation type="journal article" date="2012" name="G3 (Bethesda)">
        <title>Pichia sorbitophila, an interspecies yeast hybrid reveals early steps of genome resolution following polyploidization.</title>
        <authorList>
            <person name="Leh Louis V."/>
            <person name="Despons L."/>
            <person name="Friedrich A."/>
            <person name="Martin T."/>
            <person name="Durrens P."/>
            <person name="Casaregola S."/>
            <person name="Neuveglise C."/>
            <person name="Fairhead C."/>
            <person name="Marck C."/>
            <person name="Cruz J.A."/>
            <person name="Straub M.L."/>
            <person name="Kugler V."/>
            <person name="Sacerdot C."/>
            <person name="Uzunov Z."/>
            <person name="Thierry A."/>
            <person name="Weiss S."/>
            <person name="Bleykasten C."/>
            <person name="De Montigny J."/>
            <person name="Jacques N."/>
            <person name="Jung P."/>
            <person name="Lemaire M."/>
            <person name="Mallet S."/>
            <person name="Morel G."/>
            <person name="Richard G.F."/>
            <person name="Sarkar A."/>
            <person name="Savel G."/>
            <person name="Schacherer J."/>
            <person name="Seret M.L."/>
            <person name="Talla E."/>
            <person name="Samson G."/>
            <person name="Jubin C."/>
            <person name="Poulain J."/>
            <person name="Vacherie B."/>
            <person name="Barbe V."/>
            <person name="Pelletier E."/>
            <person name="Sherman D.J."/>
            <person name="Westhof E."/>
            <person name="Weissenbach J."/>
            <person name="Baret P.V."/>
            <person name="Wincker P."/>
            <person name="Gaillardin C."/>
            <person name="Dujon B."/>
            <person name="Souciet J.L."/>
        </authorList>
    </citation>
    <scope>NUCLEOTIDE SEQUENCE [LARGE SCALE GENOMIC DNA]</scope>
    <source>
        <strain evidence="8">ATCC MYA-4447 / BCRC 22081 / CBS 7064 / NBRC 10061 / NRRL Y-12695</strain>
    </source>
</reference>
<dbReference type="InterPro" id="IPR020472">
    <property type="entry name" value="WD40_PAC1"/>
</dbReference>
<dbReference type="InterPro" id="IPR016346">
    <property type="entry name" value="G-protein_beta_1-5"/>
</dbReference>
<protein>
    <submittedName>
        <fullName evidence="6">Piso0_004656 protein</fullName>
    </submittedName>
</protein>
<evidence type="ECO:0000313" key="6">
    <source>
        <dbReference type="EMBL" id="CCE84054.1"/>
    </source>
</evidence>